<feature type="transmembrane region" description="Helical" evidence="1">
    <location>
        <begin position="356"/>
        <end position="374"/>
    </location>
</feature>
<protein>
    <recommendedName>
        <fullName evidence="4">Glucosyltransferase GtrII-like protein</fullName>
    </recommendedName>
</protein>
<feature type="transmembrane region" description="Helical" evidence="1">
    <location>
        <begin position="150"/>
        <end position="179"/>
    </location>
</feature>
<feature type="transmembrane region" description="Helical" evidence="1">
    <location>
        <begin position="191"/>
        <end position="212"/>
    </location>
</feature>
<keyword evidence="1" id="KW-0472">Membrane</keyword>
<feature type="transmembrane region" description="Helical" evidence="1">
    <location>
        <begin position="293"/>
        <end position="316"/>
    </location>
</feature>
<reference evidence="2 3" key="1">
    <citation type="submission" date="2016-06" db="EMBL/GenBank/DDBJ databases">
        <title>Complete genome sequences of Bordetella bronchialis and Bordetella flabilis.</title>
        <authorList>
            <person name="LiPuma J.J."/>
            <person name="Spilker T."/>
        </authorList>
    </citation>
    <scope>NUCLEOTIDE SEQUENCE [LARGE SCALE GENOMIC DNA]</scope>
    <source>
        <strain evidence="2 3">AU10664</strain>
    </source>
</reference>
<evidence type="ECO:0000313" key="2">
    <source>
        <dbReference type="EMBL" id="ANN76852.1"/>
    </source>
</evidence>
<dbReference type="InterPro" id="IPR025686">
    <property type="entry name" value="Glucos_trans_II"/>
</dbReference>
<dbReference type="EMBL" id="CP016172">
    <property type="protein sequence ID" value="ANN76852.1"/>
    <property type="molecule type" value="Genomic_DNA"/>
</dbReference>
<dbReference type="Proteomes" id="UP000091926">
    <property type="component" value="Chromosome"/>
</dbReference>
<feature type="transmembrane region" description="Helical" evidence="1">
    <location>
        <begin position="322"/>
        <end position="344"/>
    </location>
</feature>
<feature type="transmembrane region" description="Helical" evidence="1">
    <location>
        <begin position="126"/>
        <end position="144"/>
    </location>
</feature>
<dbReference type="Pfam" id="PF14264">
    <property type="entry name" value="Glucos_trans_II"/>
    <property type="match status" value="1"/>
</dbReference>
<evidence type="ECO:0000256" key="1">
    <source>
        <dbReference type="SAM" id="Phobius"/>
    </source>
</evidence>
<proteinExistence type="predicted"/>
<name>A0A193GA33_9BORD</name>
<keyword evidence="3" id="KW-1185">Reference proteome</keyword>
<keyword evidence="1" id="KW-0812">Transmembrane</keyword>
<dbReference type="STRING" id="463014.BAU07_06750"/>
<dbReference type="AlphaFoldDB" id="A0A193GA33"/>
<feature type="transmembrane region" description="Helical" evidence="1">
    <location>
        <begin position="259"/>
        <end position="281"/>
    </location>
</feature>
<organism evidence="2 3">
    <name type="scientific">Bordetella flabilis</name>
    <dbReference type="NCBI Taxonomy" id="463014"/>
    <lineage>
        <taxon>Bacteria</taxon>
        <taxon>Pseudomonadati</taxon>
        <taxon>Pseudomonadota</taxon>
        <taxon>Betaproteobacteria</taxon>
        <taxon>Burkholderiales</taxon>
        <taxon>Alcaligenaceae</taxon>
        <taxon>Bordetella</taxon>
    </lineage>
</organism>
<keyword evidence="1" id="KW-1133">Transmembrane helix</keyword>
<dbReference type="RefSeq" id="WP_066655222.1">
    <property type="nucleotide sequence ID" value="NZ_CBCSCL010000008.1"/>
</dbReference>
<feature type="transmembrane region" description="Helical" evidence="1">
    <location>
        <begin position="73"/>
        <end position="91"/>
    </location>
</feature>
<dbReference type="KEGG" id="bfz:BAU07_06750"/>
<gene>
    <name evidence="2" type="ORF">BAU07_06750</name>
</gene>
<sequence length="499" mass="53456">MPCRNYSGRPVFLAALSLYGLAIWPILHADRFYIDDLGRAYAGYLGWSSDGRPLANVVMELFNLGTPLTDLSPLPQVAALLLFAMLAVQVARRFGIGGTWRAPLIVAPLVAQPFFLENLSYKFDSLTMSLAVTLAALAVVGPVARGWRGVAGMACILASLCLYQPALNVFLVFALAELIHEQARCCAPRALLALAGVRILQLLVACGLYGGIMAATVKGHYATSHQQLPDVAQAWPVMLHNLAAFWRYVTAYTATSWAALPWMLTVAGVVLALGAAIRYAGTHWAASPPRVRLALALGPVAVVLGTAVLPWGPMLILRDPVFAPRVMVGVGALASAALLAVSCALTRWRVERRWHVAVLAAPAYGLFVFAAAYGNALGLQKAYEDRLTADIAQDLSGLADSAGVRRYTLRGHAPRPPVVQHDIRKYPLLDVLVPVYLTAGWGWAGDALRHAGSDLRFLASSDAGAPCAAVPAVRRQAYRIYTKEDMAIVVFPDAACRAG</sequence>
<evidence type="ECO:0000313" key="3">
    <source>
        <dbReference type="Proteomes" id="UP000091926"/>
    </source>
</evidence>
<accession>A0A193GA33</accession>
<evidence type="ECO:0008006" key="4">
    <source>
        <dbReference type="Google" id="ProtNLM"/>
    </source>
</evidence>